<dbReference type="PANTHER" id="PTHR43191">
    <property type="entry name" value="RRNA METHYLTRANSFERASE 3"/>
    <property type="match status" value="1"/>
</dbReference>
<dbReference type="CDD" id="cd18095">
    <property type="entry name" value="SpoU-like_rRNA-MTase"/>
    <property type="match status" value="1"/>
</dbReference>
<accession>A0A2T9JG07</accession>
<keyword evidence="1 4" id="KW-0489">Methyltransferase</keyword>
<dbReference type="PANTHER" id="PTHR43191:SF12">
    <property type="entry name" value="RRNA METHYLASE"/>
    <property type="match status" value="1"/>
</dbReference>
<dbReference type="SUPFAM" id="SSF75217">
    <property type="entry name" value="alpha/beta knot"/>
    <property type="match status" value="1"/>
</dbReference>
<gene>
    <name evidence="4" type="ORF">DDF65_11195</name>
</gene>
<dbReference type="InterPro" id="IPR029064">
    <property type="entry name" value="Ribosomal_eL30-like_sf"/>
</dbReference>
<dbReference type="GO" id="GO:0008173">
    <property type="term" value="F:RNA methyltransferase activity"/>
    <property type="evidence" value="ECO:0007669"/>
    <property type="project" value="InterPro"/>
</dbReference>
<dbReference type="InterPro" id="IPR013123">
    <property type="entry name" value="SpoU_subst-bd"/>
</dbReference>
<dbReference type="GO" id="GO:0005737">
    <property type="term" value="C:cytoplasm"/>
    <property type="evidence" value="ECO:0007669"/>
    <property type="project" value="UniProtKB-ARBA"/>
</dbReference>
<dbReference type="Gene3D" id="3.30.1330.30">
    <property type="match status" value="1"/>
</dbReference>
<dbReference type="InterPro" id="IPR051259">
    <property type="entry name" value="rRNA_Methyltransferase"/>
</dbReference>
<evidence type="ECO:0000313" key="5">
    <source>
        <dbReference type="Proteomes" id="UP000244913"/>
    </source>
</evidence>
<keyword evidence="5" id="KW-1185">Reference proteome</keyword>
<dbReference type="RefSeq" id="WP_116567256.1">
    <property type="nucleotide sequence ID" value="NZ_QDKP01000035.1"/>
</dbReference>
<reference evidence="4 5" key="1">
    <citation type="submission" date="2018-04" db="EMBL/GenBank/DDBJ databases">
        <title>The genome sequence of Caulobacter sp. 736.</title>
        <authorList>
            <person name="Gao J."/>
            <person name="Sun J."/>
        </authorList>
    </citation>
    <scope>NUCLEOTIDE SEQUENCE [LARGE SCALE GENOMIC DNA]</scope>
    <source>
        <strain evidence="4 5">736</strain>
    </source>
</reference>
<sequence>MPQFVTITDPADPRVAAYRDIKERDLVGREGRFIAEGETVLRAFVRDAPGRVESLLIDPKRRDKLSEVFDGLPGETPVYLVEQAVLDALAGFHLHRGVLAVGRKPDAIPAAELLAGLPERAVVVALFGIANHDNLGGIFRNAAAFGADAVLLDADCCDPFYRKAIRVSVGATLSVPTGWIDRDEDAVDLLRGAGFTPLALTPSAERTLAGLEPPARAAALLGAEGPGLSADVIARAEGIGIPMAGGFDSLNVATTSGIVLHHLRFGGR</sequence>
<dbReference type="InterPro" id="IPR001537">
    <property type="entry name" value="SpoU_MeTrfase"/>
</dbReference>
<proteinExistence type="predicted"/>
<protein>
    <submittedName>
        <fullName evidence="4">RNA methyltransferase</fullName>
    </submittedName>
</protein>
<dbReference type="SMART" id="SM00967">
    <property type="entry name" value="SpoU_sub_bind"/>
    <property type="match status" value="1"/>
</dbReference>
<dbReference type="Pfam" id="PF00588">
    <property type="entry name" value="SpoU_methylase"/>
    <property type="match status" value="1"/>
</dbReference>
<dbReference type="GO" id="GO:0032259">
    <property type="term" value="P:methylation"/>
    <property type="evidence" value="ECO:0007669"/>
    <property type="project" value="UniProtKB-KW"/>
</dbReference>
<feature type="domain" description="RNA 2-O ribose methyltransferase substrate binding" evidence="3">
    <location>
        <begin position="34"/>
        <end position="108"/>
    </location>
</feature>
<evidence type="ECO:0000256" key="2">
    <source>
        <dbReference type="ARBA" id="ARBA00022679"/>
    </source>
</evidence>
<dbReference type="GO" id="GO:0006396">
    <property type="term" value="P:RNA processing"/>
    <property type="evidence" value="ECO:0007669"/>
    <property type="project" value="InterPro"/>
</dbReference>
<dbReference type="InterPro" id="IPR029028">
    <property type="entry name" value="Alpha/beta_knot_MTases"/>
</dbReference>
<dbReference type="Gene3D" id="3.40.1280.10">
    <property type="match status" value="1"/>
</dbReference>
<keyword evidence="2 4" id="KW-0808">Transferase</keyword>
<evidence type="ECO:0000259" key="3">
    <source>
        <dbReference type="SMART" id="SM00967"/>
    </source>
</evidence>
<evidence type="ECO:0000313" key="4">
    <source>
        <dbReference type="EMBL" id="PVM82630.1"/>
    </source>
</evidence>
<dbReference type="SUPFAM" id="SSF55315">
    <property type="entry name" value="L30e-like"/>
    <property type="match status" value="1"/>
</dbReference>
<dbReference type="EMBL" id="QDKP01000035">
    <property type="protein sequence ID" value="PVM82630.1"/>
    <property type="molecule type" value="Genomic_DNA"/>
</dbReference>
<organism evidence="4 5">
    <name type="scientific">Caulobacter radicis</name>
    <dbReference type="NCBI Taxonomy" id="2172650"/>
    <lineage>
        <taxon>Bacteria</taxon>
        <taxon>Pseudomonadati</taxon>
        <taxon>Pseudomonadota</taxon>
        <taxon>Alphaproteobacteria</taxon>
        <taxon>Caulobacterales</taxon>
        <taxon>Caulobacteraceae</taxon>
        <taxon>Caulobacter</taxon>
    </lineage>
</organism>
<dbReference type="GO" id="GO:0003723">
    <property type="term" value="F:RNA binding"/>
    <property type="evidence" value="ECO:0007669"/>
    <property type="project" value="InterPro"/>
</dbReference>
<evidence type="ECO:0000256" key="1">
    <source>
        <dbReference type="ARBA" id="ARBA00022603"/>
    </source>
</evidence>
<name>A0A2T9JG07_9CAUL</name>
<comment type="caution">
    <text evidence="4">The sequence shown here is derived from an EMBL/GenBank/DDBJ whole genome shotgun (WGS) entry which is preliminary data.</text>
</comment>
<dbReference type="InterPro" id="IPR029026">
    <property type="entry name" value="tRNA_m1G_MTases_N"/>
</dbReference>
<dbReference type="AlphaFoldDB" id="A0A2T9JG07"/>
<dbReference type="Proteomes" id="UP000244913">
    <property type="component" value="Unassembled WGS sequence"/>
</dbReference>